<dbReference type="PROSITE" id="PS51462">
    <property type="entry name" value="NUDIX"/>
    <property type="match status" value="1"/>
</dbReference>
<dbReference type="InterPro" id="IPR015797">
    <property type="entry name" value="NUDIX_hydrolase-like_dom_sf"/>
</dbReference>
<evidence type="ECO:0000256" key="7">
    <source>
        <dbReference type="ARBA" id="ARBA00022801"/>
    </source>
</evidence>
<dbReference type="Gene3D" id="3.90.79.10">
    <property type="entry name" value="Nucleoside Triphosphate Pyrophosphohydrolase"/>
    <property type="match status" value="1"/>
</dbReference>
<dbReference type="SUPFAM" id="SSF55811">
    <property type="entry name" value="Nudix"/>
    <property type="match status" value="1"/>
</dbReference>
<keyword evidence="3" id="KW-0515">Mutator protein</keyword>
<comment type="catalytic activity">
    <reaction evidence="11">
        <text>8-oxo-GTP + H2O = 8-oxo-GMP + diphosphate + H(+)</text>
        <dbReference type="Rhea" id="RHEA:67616"/>
        <dbReference type="ChEBI" id="CHEBI:15377"/>
        <dbReference type="ChEBI" id="CHEBI:15378"/>
        <dbReference type="ChEBI" id="CHEBI:33019"/>
        <dbReference type="ChEBI" id="CHEBI:143553"/>
        <dbReference type="ChEBI" id="CHEBI:145694"/>
    </reaction>
</comment>
<feature type="domain" description="Nudix hydrolase" evidence="17">
    <location>
        <begin position="8"/>
        <end position="142"/>
    </location>
</feature>
<keyword evidence="8" id="KW-0460">Magnesium</keyword>
<dbReference type="InterPro" id="IPR000086">
    <property type="entry name" value="NUDIX_hydrolase_dom"/>
</dbReference>
<dbReference type="EMBL" id="OX336137">
    <property type="protein sequence ID" value="CAI2717034.1"/>
    <property type="molecule type" value="Genomic_DNA"/>
</dbReference>
<dbReference type="Pfam" id="PF00293">
    <property type="entry name" value="NUDIX"/>
    <property type="match status" value="1"/>
</dbReference>
<dbReference type="Proteomes" id="UP001157733">
    <property type="component" value="Chromosome"/>
</dbReference>
<evidence type="ECO:0000313" key="18">
    <source>
        <dbReference type="EMBL" id="CAI2717034.1"/>
    </source>
</evidence>
<name>A0ABM9HA69_9BACT</name>
<evidence type="ECO:0000256" key="13">
    <source>
        <dbReference type="ARBA" id="ARBA00040794"/>
    </source>
</evidence>
<reference evidence="18 19" key="1">
    <citation type="submission" date="2022-09" db="EMBL/GenBank/DDBJ databases">
        <authorList>
            <person name="Kop L."/>
        </authorList>
    </citation>
    <scope>NUCLEOTIDE SEQUENCE [LARGE SCALE GENOMIC DNA]</scope>
    <source>
        <strain evidence="18 19">347</strain>
    </source>
</reference>
<evidence type="ECO:0000256" key="15">
    <source>
        <dbReference type="ARBA" id="ARBA00041979"/>
    </source>
</evidence>
<dbReference type="EC" id="3.6.1.55" evidence="12"/>
<sequence length="149" mass="16548">MTDSSENESLPVFVGAIVSDAAGRILCQLRDNKPGIQYPGYWTCSPGGHVEPGEPLTEAILRELHEEFEIEVDRLAPLTTLRYTETDTEPPGVYNAFTARLCTPVSEVQCNEGQKVDFFHPDAIRNLNVHPISLRFLDLFLTGKTEALS</sequence>
<evidence type="ECO:0000256" key="9">
    <source>
        <dbReference type="ARBA" id="ARBA00023204"/>
    </source>
</evidence>
<evidence type="ECO:0000256" key="4">
    <source>
        <dbReference type="ARBA" id="ARBA00022705"/>
    </source>
</evidence>
<organism evidence="18 19">
    <name type="scientific">Nitrospina watsonii</name>
    <dbReference type="NCBI Taxonomy" id="1323948"/>
    <lineage>
        <taxon>Bacteria</taxon>
        <taxon>Pseudomonadati</taxon>
        <taxon>Nitrospinota/Tectimicrobiota group</taxon>
        <taxon>Nitrospinota</taxon>
        <taxon>Nitrospinia</taxon>
        <taxon>Nitrospinales</taxon>
        <taxon>Nitrospinaceae</taxon>
        <taxon>Nitrospina</taxon>
    </lineage>
</organism>
<evidence type="ECO:0000256" key="3">
    <source>
        <dbReference type="ARBA" id="ARBA00022457"/>
    </source>
</evidence>
<evidence type="ECO:0000256" key="5">
    <source>
        <dbReference type="ARBA" id="ARBA00022723"/>
    </source>
</evidence>
<evidence type="ECO:0000259" key="17">
    <source>
        <dbReference type="PROSITE" id="PS51462"/>
    </source>
</evidence>
<dbReference type="PANTHER" id="PTHR47707">
    <property type="entry name" value="8-OXO-DGTP DIPHOSPHATASE"/>
    <property type="match status" value="1"/>
</dbReference>
<keyword evidence="19" id="KW-1185">Reference proteome</keyword>
<evidence type="ECO:0000256" key="6">
    <source>
        <dbReference type="ARBA" id="ARBA00022763"/>
    </source>
</evidence>
<keyword evidence="7 18" id="KW-0378">Hydrolase</keyword>
<gene>
    <name evidence="18" type="ORF">NSPWAT_0175</name>
</gene>
<evidence type="ECO:0000256" key="14">
    <source>
        <dbReference type="ARBA" id="ARBA00041592"/>
    </source>
</evidence>
<dbReference type="RefSeq" id="WP_282010005.1">
    <property type="nucleotide sequence ID" value="NZ_OX336137.1"/>
</dbReference>
<comment type="catalytic activity">
    <reaction evidence="10">
        <text>8-oxo-dGTP + H2O = 8-oxo-dGMP + diphosphate + H(+)</text>
        <dbReference type="Rhea" id="RHEA:31575"/>
        <dbReference type="ChEBI" id="CHEBI:15377"/>
        <dbReference type="ChEBI" id="CHEBI:15378"/>
        <dbReference type="ChEBI" id="CHEBI:33019"/>
        <dbReference type="ChEBI" id="CHEBI:63224"/>
        <dbReference type="ChEBI" id="CHEBI:77896"/>
        <dbReference type="EC" id="3.6.1.55"/>
    </reaction>
</comment>
<accession>A0ABM9HA69</accession>
<comment type="cofactor">
    <cofactor evidence="1">
        <name>Mg(2+)</name>
        <dbReference type="ChEBI" id="CHEBI:18420"/>
    </cofactor>
</comment>
<proteinExistence type="inferred from homology"/>
<comment type="similarity">
    <text evidence="2">Belongs to the Nudix hydrolase family.</text>
</comment>
<dbReference type="GO" id="GO:0016787">
    <property type="term" value="F:hydrolase activity"/>
    <property type="evidence" value="ECO:0007669"/>
    <property type="project" value="UniProtKB-KW"/>
</dbReference>
<evidence type="ECO:0000256" key="10">
    <source>
        <dbReference type="ARBA" id="ARBA00035861"/>
    </source>
</evidence>
<keyword evidence="5" id="KW-0479">Metal-binding</keyword>
<evidence type="ECO:0000256" key="16">
    <source>
        <dbReference type="ARBA" id="ARBA00042798"/>
    </source>
</evidence>
<evidence type="ECO:0000313" key="19">
    <source>
        <dbReference type="Proteomes" id="UP001157733"/>
    </source>
</evidence>
<dbReference type="PANTHER" id="PTHR47707:SF1">
    <property type="entry name" value="NUDIX HYDROLASE FAMILY PROTEIN"/>
    <property type="match status" value="1"/>
</dbReference>
<protein>
    <recommendedName>
        <fullName evidence="13">8-oxo-dGTP diphosphatase</fullName>
        <ecNumber evidence="12">3.6.1.55</ecNumber>
    </recommendedName>
    <alternativeName>
        <fullName evidence="16">7,8-dihydro-8-oxoguanine-triphosphatase</fullName>
    </alternativeName>
    <alternativeName>
        <fullName evidence="15">Mutator protein MutT</fullName>
    </alternativeName>
    <alternativeName>
        <fullName evidence="14">dGTP pyrophosphohydrolase</fullName>
    </alternativeName>
</protein>
<keyword evidence="4" id="KW-0235">DNA replication</keyword>
<evidence type="ECO:0000256" key="11">
    <source>
        <dbReference type="ARBA" id="ARBA00036904"/>
    </source>
</evidence>
<evidence type="ECO:0000256" key="12">
    <source>
        <dbReference type="ARBA" id="ARBA00038905"/>
    </source>
</evidence>
<evidence type="ECO:0000256" key="8">
    <source>
        <dbReference type="ARBA" id="ARBA00022842"/>
    </source>
</evidence>
<keyword evidence="6" id="KW-0227">DNA damage</keyword>
<evidence type="ECO:0000256" key="1">
    <source>
        <dbReference type="ARBA" id="ARBA00001946"/>
    </source>
</evidence>
<keyword evidence="9" id="KW-0234">DNA repair</keyword>
<evidence type="ECO:0000256" key="2">
    <source>
        <dbReference type="ARBA" id="ARBA00005582"/>
    </source>
</evidence>
<dbReference type="InterPro" id="IPR047127">
    <property type="entry name" value="MutT-like"/>
</dbReference>